<evidence type="ECO:0000313" key="3">
    <source>
        <dbReference type="EMBL" id="MFC7299544.1"/>
    </source>
</evidence>
<sequence length="359" mass="40154">MKYPSLQPFSEILPQLAHYDAIIDVRSPLEYAEDHLPGAINCPVLDDSQRVQVGTMYKTVSAFEAKKLGAALVAKNIATHIEQQFLAYPQDWKPLVYCWRGGNRSGAMAHILARIGWPVTQLEGGYKAYRNHVNAELAVLPQGLNFNVLCGPTGSGKSRLLQVLASQGAQVLDLEKLAAHRGSVLGDLPTASQPSQKRFESLLWQLLRTFDPAHPIFVEAESKKVGKLRVPDLLMEKMRASPCTTIHLPILYRVALLMQEYPHFISDPISLNTQLDFLTHLHGKEKIAQWHQLALSGQTTELVDELLRKHYDPGYLQSIKRNFMHLEQATALNLPDISDETFQRAASQLNQATEITHSA</sequence>
<keyword evidence="4" id="KW-1185">Reference proteome</keyword>
<dbReference type="InterPro" id="IPR017582">
    <property type="entry name" value="SelU"/>
</dbReference>
<dbReference type="SUPFAM" id="SSF52540">
    <property type="entry name" value="P-loop containing nucleoside triphosphate hydrolases"/>
    <property type="match status" value="1"/>
</dbReference>
<dbReference type="EC" id="2.5.1.-" evidence="3"/>
<dbReference type="PANTHER" id="PTHR30401">
    <property type="entry name" value="TRNA 2-SELENOURIDINE SYNTHASE"/>
    <property type="match status" value="1"/>
</dbReference>
<dbReference type="GO" id="GO:0016740">
    <property type="term" value="F:transferase activity"/>
    <property type="evidence" value="ECO:0007669"/>
    <property type="project" value="UniProtKB-KW"/>
</dbReference>
<gene>
    <name evidence="3" type="primary">mnmH</name>
    <name evidence="3" type="ORF">ACFQO0_13950</name>
</gene>
<evidence type="ECO:0000313" key="4">
    <source>
        <dbReference type="Proteomes" id="UP001596379"/>
    </source>
</evidence>
<keyword evidence="3" id="KW-0808">Transferase</keyword>
<dbReference type="SMART" id="SM00450">
    <property type="entry name" value="RHOD"/>
    <property type="match status" value="1"/>
</dbReference>
<reference evidence="4" key="1">
    <citation type="journal article" date="2019" name="Int. J. Syst. Evol. Microbiol.">
        <title>The Global Catalogue of Microorganisms (GCM) 10K type strain sequencing project: providing services to taxonomists for standard genome sequencing and annotation.</title>
        <authorList>
            <consortium name="The Broad Institute Genomics Platform"/>
            <consortium name="The Broad Institute Genome Sequencing Center for Infectious Disease"/>
            <person name="Wu L."/>
            <person name="Ma J."/>
        </authorList>
    </citation>
    <scope>NUCLEOTIDE SEQUENCE [LARGE SCALE GENOMIC DNA]</scope>
    <source>
        <strain evidence="4">CCUG 36956</strain>
    </source>
</reference>
<dbReference type="InterPro" id="IPR036873">
    <property type="entry name" value="Rhodanese-like_dom_sf"/>
</dbReference>
<dbReference type="InterPro" id="IPR001763">
    <property type="entry name" value="Rhodanese-like_dom"/>
</dbReference>
<dbReference type="NCBIfam" id="TIGR03167">
    <property type="entry name" value="tRNA_sel_U_synt"/>
    <property type="match status" value="1"/>
</dbReference>
<dbReference type="Gene3D" id="3.40.250.10">
    <property type="entry name" value="Rhodanese-like domain"/>
    <property type="match status" value="1"/>
</dbReference>
<protein>
    <submittedName>
        <fullName evidence="3">tRNA 2-selenouridine(34) synthase MnmH</fullName>
        <ecNumber evidence="3">2.5.1.-</ecNumber>
    </submittedName>
</protein>
<keyword evidence="1" id="KW-0711">Selenium</keyword>
<dbReference type="Proteomes" id="UP001596379">
    <property type="component" value="Unassembled WGS sequence"/>
</dbReference>
<evidence type="ECO:0000259" key="2">
    <source>
        <dbReference type="PROSITE" id="PS50206"/>
    </source>
</evidence>
<dbReference type="NCBIfam" id="NF008750">
    <property type="entry name" value="PRK11784.1-2"/>
    <property type="match status" value="1"/>
</dbReference>
<dbReference type="Pfam" id="PF00581">
    <property type="entry name" value="Rhodanese"/>
    <property type="match status" value="1"/>
</dbReference>
<dbReference type="InterPro" id="IPR058840">
    <property type="entry name" value="AAA_SelU"/>
</dbReference>
<comment type="caution">
    <text evidence="3">The sequence shown here is derived from an EMBL/GenBank/DDBJ whole genome shotgun (WGS) entry which is preliminary data.</text>
</comment>
<dbReference type="Pfam" id="PF26341">
    <property type="entry name" value="AAA_SelU"/>
    <property type="match status" value="1"/>
</dbReference>
<evidence type="ECO:0000256" key="1">
    <source>
        <dbReference type="ARBA" id="ARBA00023266"/>
    </source>
</evidence>
<accession>A0ABW2J8M9</accession>
<dbReference type="PANTHER" id="PTHR30401:SF0">
    <property type="entry name" value="TRNA 2-SELENOURIDINE SYNTHASE"/>
    <property type="match status" value="1"/>
</dbReference>
<feature type="domain" description="Rhodanese" evidence="2">
    <location>
        <begin position="22"/>
        <end position="138"/>
    </location>
</feature>
<dbReference type="EMBL" id="JBHTCC010000003">
    <property type="protein sequence ID" value="MFC7299544.1"/>
    <property type="molecule type" value="Genomic_DNA"/>
</dbReference>
<proteinExistence type="predicted"/>
<dbReference type="InterPro" id="IPR027417">
    <property type="entry name" value="P-loop_NTPase"/>
</dbReference>
<dbReference type="PROSITE" id="PS50206">
    <property type="entry name" value="RHODANESE_3"/>
    <property type="match status" value="1"/>
</dbReference>
<dbReference type="RefSeq" id="WP_382235647.1">
    <property type="nucleotide sequence ID" value="NZ_JBHTCC010000003.1"/>
</dbReference>
<organism evidence="3 4">
    <name type="scientific">Herminiimonas aquatilis</name>
    <dbReference type="NCBI Taxonomy" id="345342"/>
    <lineage>
        <taxon>Bacteria</taxon>
        <taxon>Pseudomonadati</taxon>
        <taxon>Pseudomonadota</taxon>
        <taxon>Betaproteobacteria</taxon>
        <taxon>Burkholderiales</taxon>
        <taxon>Oxalobacteraceae</taxon>
        <taxon>Herminiimonas</taxon>
    </lineage>
</organism>
<name>A0ABW2J8M9_9BURK</name>
<dbReference type="NCBIfam" id="NF008752">
    <property type="entry name" value="PRK11784.1-4"/>
    <property type="match status" value="1"/>
</dbReference>
<dbReference type="SUPFAM" id="SSF52821">
    <property type="entry name" value="Rhodanese/Cell cycle control phosphatase"/>
    <property type="match status" value="1"/>
</dbReference>